<keyword evidence="8" id="KW-0378">Hydrolase</keyword>
<evidence type="ECO:0000256" key="2">
    <source>
        <dbReference type="ARBA" id="ARBA00004752"/>
    </source>
</evidence>
<dbReference type="InterPro" id="IPR012338">
    <property type="entry name" value="Beta-lactam/transpept-like"/>
</dbReference>
<feature type="binding site" evidence="14">
    <location>
        <position position="232"/>
    </location>
    <ligand>
        <name>substrate</name>
    </ligand>
</feature>
<keyword evidence="19" id="KW-1185">Reference proteome</keyword>
<evidence type="ECO:0000256" key="12">
    <source>
        <dbReference type="ARBA" id="ARBA00034000"/>
    </source>
</evidence>
<feature type="active site" description="Acyl-ester intermediate" evidence="13">
    <location>
        <position position="69"/>
    </location>
</feature>
<dbReference type="InterPro" id="IPR037167">
    <property type="entry name" value="Peptidase_S11_C_sf"/>
</dbReference>
<evidence type="ECO:0000256" key="8">
    <source>
        <dbReference type="ARBA" id="ARBA00022801"/>
    </source>
</evidence>
<evidence type="ECO:0000256" key="16">
    <source>
        <dbReference type="SAM" id="SignalP"/>
    </source>
</evidence>
<feature type="signal peptide" evidence="16">
    <location>
        <begin position="1"/>
        <end position="25"/>
    </location>
</feature>
<dbReference type="SUPFAM" id="SSF56601">
    <property type="entry name" value="beta-lactamase/transpeptidase-like"/>
    <property type="match status" value="1"/>
</dbReference>
<name>A0A9X8UHR6_9FIRM</name>
<evidence type="ECO:0000256" key="1">
    <source>
        <dbReference type="ARBA" id="ARBA00003217"/>
    </source>
</evidence>
<dbReference type="SUPFAM" id="SSF69189">
    <property type="entry name" value="Penicillin-binding protein associated domain"/>
    <property type="match status" value="1"/>
</dbReference>
<dbReference type="GO" id="GO:0071555">
    <property type="term" value="P:cell wall organization"/>
    <property type="evidence" value="ECO:0007669"/>
    <property type="project" value="UniProtKB-KW"/>
</dbReference>
<dbReference type="InterPro" id="IPR018044">
    <property type="entry name" value="Peptidase_S11"/>
</dbReference>
<dbReference type="Pfam" id="PF07943">
    <property type="entry name" value="PBP5_C"/>
    <property type="match status" value="1"/>
</dbReference>
<comment type="catalytic activity">
    <reaction evidence="12">
        <text>Preferential cleavage: (Ac)2-L-Lys-D-Ala-|-D-Ala. Also transpeptidation of peptidyl-alanyl moieties that are N-acyl substituents of D-alanine.</text>
        <dbReference type="EC" id="3.4.16.4"/>
    </reaction>
</comment>
<dbReference type="InterPro" id="IPR015956">
    <property type="entry name" value="Peniciliin-bd_prot_C_sf"/>
</dbReference>
<dbReference type="GO" id="GO:0006508">
    <property type="term" value="P:proteolysis"/>
    <property type="evidence" value="ECO:0007669"/>
    <property type="project" value="UniProtKB-KW"/>
</dbReference>
<feature type="chain" id="PRO_5040727539" description="serine-type D-Ala-D-Ala carboxypeptidase" evidence="16">
    <location>
        <begin position="26"/>
        <end position="395"/>
    </location>
</feature>
<evidence type="ECO:0000256" key="6">
    <source>
        <dbReference type="ARBA" id="ARBA00022670"/>
    </source>
</evidence>
<dbReference type="RefSeq" id="WP_132085278.1">
    <property type="nucleotide sequence ID" value="NZ_SLUK01000016.1"/>
</dbReference>
<dbReference type="PANTHER" id="PTHR21581">
    <property type="entry name" value="D-ALANYL-D-ALANINE CARBOXYPEPTIDASE"/>
    <property type="match status" value="1"/>
</dbReference>
<comment type="similarity">
    <text evidence="3 15">Belongs to the peptidase S11 family.</text>
</comment>
<dbReference type="SMART" id="SM00936">
    <property type="entry name" value="PBP5_C"/>
    <property type="match status" value="1"/>
</dbReference>
<dbReference type="PRINTS" id="PR00725">
    <property type="entry name" value="DADACBPTASE1"/>
</dbReference>
<feature type="domain" description="Peptidase S11 D-Ala-D-Ala carboxypeptidase A C-terminal" evidence="17">
    <location>
        <begin position="282"/>
        <end position="372"/>
    </location>
</feature>
<evidence type="ECO:0000256" key="9">
    <source>
        <dbReference type="ARBA" id="ARBA00022960"/>
    </source>
</evidence>
<dbReference type="Pfam" id="PF00768">
    <property type="entry name" value="Peptidase_S11"/>
    <property type="match status" value="1"/>
</dbReference>
<keyword evidence="9" id="KW-0133">Cell shape</keyword>
<comment type="pathway">
    <text evidence="2">Cell wall biogenesis; peptidoglycan biosynthesis.</text>
</comment>
<dbReference type="GO" id="GO:0009252">
    <property type="term" value="P:peptidoglycan biosynthetic process"/>
    <property type="evidence" value="ECO:0007669"/>
    <property type="project" value="UniProtKB-KW"/>
</dbReference>
<comment type="function">
    <text evidence="1">Removes C-terminal D-alanyl residues from sugar-peptide cell wall precursors.</text>
</comment>
<dbReference type="Gene3D" id="2.60.410.10">
    <property type="entry name" value="D-Ala-D-Ala carboxypeptidase, C-terminal domain"/>
    <property type="match status" value="1"/>
</dbReference>
<dbReference type="AlphaFoldDB" id="A0A9X8UHR6"/>
<dbReference type="Proteomes" id="UP000294682">
    <property type="component" value="Unassembled WGS sequence"/>
</dbReference>
<evidence type="ECO:0000313" key="19">
    <source>
        <dbReference type="Proteomes" id="UP000294682"/>
    </source>
</evidence>
<reference evidence="18 19" key="1">
    <citation type="submission" date="2019-03" db="EMBL/GenBank/DDBJ databases">
        <title>Genomic Encyclopedia of Type Strains, Phase IV (KMG-IV): sequencing the most valuable type-strain genomes for metagenomic binning, comparative biology and taxonomic classification.</title>
        <authorList>
            <person name="Goeker M."/>
        </authorList>
    </citation>
    <scope>NUCLEOTIDE SEQUENCE [LARGE SCALE GENOMIC DNA]</scope>
    <source>
        <strain evidence="18 19">DSM 100433</strain>
    </source>
</reference>
<keyword evidence="10" id="KW-0573">Peptidoglycan synthesis</keyword>
<gene>
    <name evidence="18" type="ORF">EDD78_1168</name>
</gene>
<dbReference type="Gene3D" id="3.40.710.10">
    <property type="entry name" value="DD-peptidase/beta-lactamase superfamily"/>
    <property type="match status" value="1"/>
</dbReference>
<dbReference type="GO" id="GO:0009002">
    <property type="term" value="F:serine-type D-Ala-D-Ala carboxypeptidase activity"/>
    <property type="evidence" value="ECO:0007669"/>
    <property type="project" value="UniProtKB-EC"/>
</dbReference>
<dbReference type="EMBL" id="SLUK01000016">
    <property type="protein sequence ID" value="TCL41010.1"/>
    <property type="molecule type" value="Genomic_DNA"/>
</dbReference>
<evidence type="ECO:0000259" key="17">
    <source>
        <dbReference type="SMART" id="SM00936"/>
    </source>
</evidence>
<keyword evidence="7 16" id="KW-0732">Signal</keyword>
<dbReference type="InterPro" id="IPR001967">
    <property type="entry name" value="Peptidase_S11_N"/>
</dbReference>
<keyword evidence="11" id="KW-0961">Cell wall biogenesis/degradation</keyword>
<evidence type="ECO:0000256" key="3">
    <source>
        <dbReference type="ARBA" id="ARBA00007164"/>
    </source>
</evidence>
<feature type="active site" description="Proton acceptor" evidence="13">
    <location>
        <position position="72"/>
    </location>
</feature>
<dbReference type="PANTHER" id="PTHR21581:SF6">
    <property type="entry name" value="TRAFFICKING PROTEIN PARTICLE COMPLEX SUBUNIT 12"/>
    <property type="match status" value="1"/>
</dbReference>
<evidence type="ECO:0000256" key="15">
    <source>
        <dbReference type="RuleBase" id="RU004016"/>
    </source>
</evidence>
<comment type="caution">
    <text evidence="18">The sequence shown here is derived from an EMBL/GenBank/DDBJ whole genome shotgun (WGS) entry which is preliminary data.</text>
</comment>
<evidence type="ECO:0000313" key="18">
    <source>
        <dbReference type="EMBL" id="TCL41010.1"/>
    </source>
</evidence>
<evidence type="ECO:0000256" key="11">
    <source>
        <dbReference type="ARBA" id="ARBA00023316"/>
    </source>
</evidence>
<protein>
    <recommendedName>
        <fullName evidence="4">serine-type D-Ala-D-Ala carboxypeptidase</fullName>
        <ecNumber evidence="4">3.4.16.4</ecNumber>
    </recommendedName>
</protein>
<organism evidence="18 19">
    <name type="scientific">Harryflintia acetispora</name>
    <dbReference type="NCBI Taxonomy" id="1849041"/>
    <lineage>
        <taxon>Bacteria</taxon>
        <taxon>Bacillati</taxon>
        <taxon>Bacillota</taxon>
        <taxon>Clostridia</taxon>
        <taxon>Eubacteriales</taxon>
        <taxon>Oscillospiraceae</taxon>
        <taxon>Harryflintia</taxon>
    </lineage>
</organism>
<sequence length="395" mass="42345">MRTRMIAGLLALCAALFSLSIPVFAGNEEAASPQAGSLGLTAKSAILVEQSTMQVLYEQNPDEKLAPASITKVMTLLLVMEAIDNGQLSYEDTVSCSDYASSMGGSQIWLEPGEQMTVHELLKATAVASANDAAVALAEKIAGTEAAFVDKMNKKAHELGMVNTSFRNCTGLDEDGHYTTARDVAVMAGELLRHPKITEYTSIWMDELRSGETQLVNTNKLVYHYPGTTGLKTGSTDNAGKCLCASANRDGMGLISVVLSAPNADAQFGDSRKLLDYGFGNFMSAPIQSPDSELGTLRVLRGVREQAELYTEPPETVVIPRAQEGKLAYEITLPESVTAPVEQNQTVGRVVVHIDSKEICSFPIKTREEVKKMTFLRALGKLGGSLVAMGAPCVE</sequence>
<dbReference type="GO" id="GO:0008360">
    <property type="term" value="P:regulation of cell shape"/>
    <property type="evidence" value="ECO:0007669"/>
    <property type="project" value="UniProtKB-KW"/>
</dbReference>
<evidence type="ECO:0000256" key="14">
    <source>
        <dbReference type="PIRSR" id="PIRSR618044-2"/>
    </source>
</evidence>
<evidence type="ECO:0000256" key="10">
    <source>
        <dbReference type="ARBA" id="ARBA00022984"/>
    </source>
</evidence>
<keyword evidence="6" id="KW-0645">Protease</keyword>
<evidence type="ECO:0000256" key="13">
    <source>
        <dbReference type="PIRSR" id="PIRSR618044-1"/>
    </source>
</evidence>
<evidence type="ECO:0000256" key="4">
    <source>
        <dbReference type="ARBA" id="ARBA00012448"/>
    </source>
</evidence>
<feature type="active site" evidence="13">
    <location>
        <position position="129"/>
    </location>
</feature>
<accession>A0A9X8UHR6</accession>
<evidence type="ECO:0000256" key="7">
    <source>
        <dbReference type="ARBA" id="ARBA00022729"/>
    </source>
</evidence>
<evidence type="ECO:0000256" key="5">
    <source>
        <dbReference type="ARBA" id="ARBA00022645"/>
    </source>
</evidence>
<dbReference type="EC" id="3.4.16.4" evidence="4"/>
<dbReference type="InterPro" id="IPR012907">
    <property type="entry name" value="Peptidase_S11_C"/>
</dbReference>
<proteinExistence type="inferred from homology"/>
<keyword evidence="5 18" id="KW-0121">Carboxypeptidase</keyword>